<accession>A0A158JYD7</accession>
<dbReference type="OrthoDB" id="1522717at2"/>
<dbReference type="Pfam" id="PF21205">
    <property type="entry name" value="Rep3_C"/>
    <property type="match status" value="1"/>
</dbReference>
<name>A0A158JYD7_9BURK</name>
<evidence type="ECO:0000259" key="2">
    <source>
        <dbReference type="Pfam" id="PF01051"/>
    </source>
</evidence>
<evidence type="ECO:0000313" key="4">
    <source>
        <dbReference type="Proteomes" id="UP000054925"/>
    </source>
</evidence>
<feature type="domain" description="Initiator Rep protein WH1" evidence="2">
    <location>
        <begin position="32"/>
        <end position="171"/>
    </location>
</feature>
<keyword evidence="4" id="KW-1185">Reference proteome</keyword>
<sequence>MATKRAKKTDVVSPSSAELRKAVEAIAIQPKSGKITLLTRKLFNVLLAVAQQADESGDTYRALLSDIVANSAFDSNDTALVKEHLRRMVSVQVEWSTGTSSQKPGRKWGISTLIADAEILEDPATRRVWVEFSFAPKIKKKLLDPVQYARLSLQFQSQLRSSAGLALYEICVRYLTNPSHLTMRETWEWWRPILSGTPDTEAGDEAKREYKYFKRDYLRPAIAEVNAVTNIFVELIEHREGRRVAEIQFRVTEKKQPMLALDEHPNVFDSTLVDRMVKIGIPLKDAQTLYADSEENRIRAALQMTEQRMRSTSLPAVRSAAALFKDALKKGYAPPVEALPPAAPASTRNNGAPADDLKARLLSEFSAHRRKEARALYDEQGEEERELARQTFEEDVLPELGTHMRDDWRKRGLDSKLVETSFFDWLARKTWGEPTDGDLLAFTLNQSRAA</sequence>
<comment type="caution">
    <text evidence="3">The sequence shown here is derived from an EMBL/GenBank/DDBJ whole genome shotgun (WGS) entry which is preliminary data.</text>
</comment>
<dbReference type="SUPFAM" id="SSF46785">
    <property type="entry name" value="Winged helix' DNA-binding domain"/>
    <property type="match status" value="1"/>
</dbReference>
<dbReference type="InterPro" id="IPR036388">
    <property type="entry name" value="WH-like_DNA-bd_sf"/>
</dbReference>
<dbReference type="GO" id="GO:0003887">
    <property type="term" value="F:DNA-directed DNA polymerase activity"/>
    <property type="evidence" value="ECO:0007669"/>
    <property type="project" value="InterPro"/>
</dbReference>
<protein>
    <submittedName>
        <fullName evidence="3">Plasmid replication protein</fullName>
    </submittedName>
</protein>
<dbReference type="Pfam" id="PF01051">
    <property type="entry name" value="Rep3_N"/>
    <property type="match status" value="1"/>
</dbReference>
<evidence type="ECO:0000256" key="1">
    <source>
        <dbReference type="ARBA" id="ARBA00038283"/>
    </source>
</evidence>
<dbReference type="Proteomes" id="UP000054925">
    <property type="component" value="Unassembled WGS sequence"/>
</dbReference>
<dbReference type="AlphaFoldDB" id="A0A158JYD7"/>
<dbReference type="RefSeq" id="WP_087658421.1">
    <property type="nucleotide sequence ID" value="NZ_FCOL02000030.1"/>
</dbReference>
<evidence type="ECO:0000313" key="3">
    <source>
        <dbReference type="EMBL" id="SAL73974.1"/>
    </source>
</evidence>
<dbReference type="GO" id="GO:0006270">
    <property type="term" value="P:DNA replication initiation"/>
    <property type="evidence" value="ECO:0007669"/>
    <property type="project" value="InterPro"/>
</dbReference>
<proteinExistence type="inferred from homology"/>
<dbReference type="InterPro" id="IPR036390">
    <property type="entry name" value="WH_DNA-bd_sf"/>
</dbReference>
<comment type="similarity">
    <text evidence="1">Belongs to the initiator RepB protein family.</text>
</comment>
<reference evidence="3" key="1">
    <citation type="submission" date="2016-01" db="EMBL/GenBank/DDBJ databases">
        <authorList>
            <person name="Peeters C."/>
        </authorList>
    </citation>
    <scope>NUCLEOTIDE SEQUENCE [LARGE SCALE GENOMIC DNA]</scope>
    <source>
        <strain evidence="3">LMG 22937</strain>
    </source>
</reference>
<gene>
    <name evidence="3" type="ORF">AWB67_04525</name>
</gene>
<dbReference type="EMBL" id="FCOL02000030">
    <property type="protein sequence ID" value="SAL73974.1"/>
    <property type="molecule type" value="Genomic_DNA"/>
</dbReference>
<organism evidence="3 4">
    <name type="scientific">Caballeronia terrestris</name>
    <dbReference type="NCBI Taxonomy" id="1226301"/>
    <lineage>
        <taxon>Bacteria</taxon>
        <taxon>Pseudomonadati</taxon>
        <taxon>Pseudomonadota</taxon>
        <taxon>Betaproteobacteria</taxon>
        <taxon>Burkholderiales</taxon>
        <taxon>Burkholderiaceae</taxon>
        <taxon>Caballeronia</taxon>
    </lineage>
</organism>
<dbReference type="Gene3D" id="1.10.10.10">
    <property type="entry name" value="Winged helix-like DNA-binding domain superfamily/Winged helix DNA-binding domain"/>
    <property type="match status" value="1"/>
</dbReference>
<dbReference type="InterPro" id="IPR000525">
    <property type="entry name" value="Initiator_Rep_WH1"/>
</dbReference>